<sequence length="112" mass="12280">MRGSGLVFVITLVFVGCLAIGQCRPVVRGSNQESRANITANATTIADSSSSRESSSKLTLNWCYPRDPRDCNNPNNPFYTRPCYCCPLRPDELCFSNIDDCHAGCPTCHPTC</sequence>
<evidence type="ECO:0000313" key="2">
    <source>
        <dbReference type="EMBL" id="VAI51195.1"/>
    </source>
</evidence>
<evidence type="ECO:0008006" key="4">
    <source>
        <dbReference type="Google" id="ProtNLM"/>
    </source>
</evidence>
<protein>
    <recommendedName>
        <fullName evidence="4">Bowman-Birk serine protease inhibitors family domain-containing protein</fullName>
    </recommendedName>
</protein>
<dbReference type="Proteomes" id="UP000324705">
    <property type="component" value="Chromosome 6A"/>
</dbReference>
<keyword evidence="1" id="KW-0732">Signal</keyword>
<feature type="signal peptide" evidence="1">
    <location>
        <begin position="1"/>
        <end position="19"/>
    </location>
</feature>
<dbReference type="PROSITE" id="PS51257">
    <property type="entry name" value="PROKAR_LIPOPROTEIN"/>
    <property type="match status" value="1"/>
</dbReference>
<gene>
    <name evidence="2" type="ORF">TRITD_6Av1G217140</name>
</gene>
<evidence type="ECO:0000256" key="1">
    <source>
        <dbReference type="SAM" id="SignalP"/>
    </source>
</evidence>
<accession>A0A9R1B4H5</accession>
<dbReference type="Gramene" id="TRITD6Av1G217140.1">
    <property type="protein sequence ID" value="TRITD6Av1G217140.1"/>
    <property type="gene ID" value="TRITD6Av1G217140"/>
</dbReference>
<reference evidence="2 3" key="1">
    <citation type="submission" date="2017-09" db="EMBL/GenBank/DDBJ databases">
        <authorList>
            <consortium name="International Durum Wheat Genome Sequencing Consortium (IDWGSC)"/>
            <person name="Milanesi L."/>
        </authorList>
    </citation>
    <scope>NUCLEOTIDE SEQUENCE [LARGE SCALE GENOMIC DNA]</scope>
    <source>
        <strain evidence="3">cv. Svevo</strain>
    </source>
</reference>
<dbReference type="AlphaFoldDB" id="A0A9R1B4H5"/>
<dbReference type="OMA" id="CYPRDPR"/>
<keyword evidence="3" id="KW-1185">Reference proteome</keyword>
<proteinExistence type="predicted"/>
<evidence type="ECO:0000313" key="3">
    <source>
        <dbReference type="Proteomes" id="UP000324705"/>
    </source>
</evidence>
<dbReference type="EMBL" id="LT934121">
    <property type="protein sequence ID" value="VAI51195.1"/>
    <property type="molecule type" value="Genomic_DNA"/>
</dbReference>
<organism evidence="2 3">
    <name type="scientific">Triticum turgidum subsp. durum</name>
    <name type="common">Durum wheat</name>
    <name type="synonym">Triticum durum</name>
    <dbReference type="NCBI Taxonomy" id="4567"/>
    <lineage>
        <taxon>Eukaryota</taxon>
        <taxon>Viridiplantae</taxon>
        <taxon>Streptophyta</taxon>
        <taxon>Embryophyta</taxon>
        <taxon>Tracheophyta</taxon>
        <taxon>Spermatophyta</taxon>
        <taxon>Magnoliopsida</taxon>
        <taxon>Liliopsida</taxon>
        <taxon>Poales</taxon>
        <taxon>Poaceae</taxon>
        <taxon>BOP clade</taxon>
        <taxon>Pooideae</taxon>
        <taxon>Triticodae</taxon>
        <taxon>Triticeae</taxon>
        <taxon>Triticinae</taxon>
        <taxon>Triticum</taxon>
    </lineage>
</organism>
<feature type="chain" id="PRO_5040368873" description="Bowman-Birk serine protease inhibitors family domain-containing protein" evidence="1">
    <location>
        <begin position="20"/>
        <end position="112"/>
    </location>
</feature>
<name>A0A9R1B4H5_TRITD</name>